<dbReference type="Proteomes" id="UP000789759">
    <property type="component" value="Unassembled WGS sequence"/>
</dbReference>
<comment type="caution">
    <text evidence="1">The sequence shown here is derived from an EMBL/GenBank/DDBJ whole genome shotgun (WGS) entry which is preliminary data.</text>
</comment>
<proteinExistence type="predicted"/>
<reference evidence="1" key="1">
    <citation type="submission" date="2021-06" db="EMBL/GenBank/DDBJ databases">
        <authorList>
            <person name="Kallberg Y."/>
            <person name="Tangrot J."/>
            <person name="Rosling A."/>
        </authorList>
    </citation>
    <scope>NUCLEOTIDE SEQUENCE</scope>
    <source>
        <strain evidence="1">FL966</strain>
    </source>
</reference>
<protein>
    <submittedName>
        <fullName evidence="1">5307_t:CDS:1</fullName>
    </submittedName>
</protein>
<feature type="non-terminal residue" evidence="1">
    <location>
        <position position="68"/>
    </location>
</feature>
<dbReference type="OrthoDB" id="2333507at2759"/>
<evidence type="ECO:0000313" key="2">
    <source>
        <dbReference type="Proteomes" id="UP000789759"/>
    </source>
</evidence>
<evidence type="ECO:0000313" key="1">
    <source>
        <dbReference type="EMBL" id="CAG8810975.1"/>
    </source>
</evidence>
<feature type="non-terminal residue" evidence="1">
    <location>
        <position position="1"/>
    </location>
</feature>
<organism evidence="1 2">
    <name type="scientific">Cetraspora pellucida</name>
    <dbReference type="NCBI Taxonomy" id="1433469"/>
    <lineage>
        <taxon>Eukaryota</taxon>
        <taxon>Fungi</taxon>
        <taxon>Fungi incertae sedis</taxon>
        <taxon>Mucoromycota</taxon>
        <taxon>Glomeromycotina</taxon>
        <taxon>Glomeromycetes</taxon>
        <taxon>Diversisporales</taxon>
        <taxon>Gigasporaceae</taxon>
        <taxon>Cetraspora</taxon>
    </lineage>
</organism>
<sequence length="68" mass="8253">KKSENIKKEVDWKYVEGLFEHVYHIIEDTKNPKLGYNNEKERKAWIKNKLHLSINNDFKSSTKVRHKQ</sequence>
<gene>
    <name evidence="1" type="ORF">CPELLU_LOCUS18648</name>
</gene>
<accession>A0A9N9P789</accession>
<dbReference type="EMBL" id="CAJVQA010038474">
    <property type="protein sequence ID" value="CAG8810975.1"/>
    <property type="molecule type" value="Genomic_DNA"/>
</dbReference>
<name>A0A9N9P789_9GLOM</name>
<keyword evidence="2" id="KW-1185">Reference proteome</keyword>
<dbReference type="AlphaFoldDB" id="A0A9N9P789"/>